<feature type="domain" description="Ig-like" evidence="7">
    <location>
        <begin position="531"/>
        <end position="595"/>
    </location>
</feature>
<dbReference type="PANTHER" id="PTHR44337">
    <property type="entry name" value="CARCINOEMBRYONIC ANTIGEN-RELATED CELL ADHESION MOLECULE 8"/>
    <property type="match status" value="1"/>
</dbReference>
<evidence type="ECO:0000256" key="6">
    <source>
        <dbReference type="SAM" id="Phobius"/>
    </source>
</evidence>
<dbReference type="InterPro" id="IPR052598">
    <property type="entry name" value="IgSF_CEA-related"/>
</dbReference>
<evidence type="ECO:0000259" key="8">
    <source>
        <dbReference type="PROSITE" id="PS50853"/>
    </source>
</evidence>
<evidence type="ECO:0000256" key="3">
    <source>
        <dbReference type="ARBA" id="ARBA00023180"/>
    </source>
</evidence>
<dbReference type="InterPro" id="IPR007110">
    <property type="entry name" value="Ig-like_dom"/>
</dbReference>
<sequence length="933" mass="101881">MRCWNSAPTTPASYNGAADAPENASAAPVVHAKHIPQRFTVCTHYHHCPRWGSQSTFPISMSLECGRKPEYPEETHTNTERTYKLFADVVLSGASYGPIIKDLVATQRYGFIQERHGDMDHGVSRECKLQKLLALLCVLHTLLTVGEALSRENKVLSVDGVLGRSVQLKCGDIDSSFVLIWTFIIIGTDEIVLIARKGNVYEEASALGVVTLTGSSLLIENLKPAAAGRYTCIAFREESYISAPTVSINLTVLVPVTKPNLHIDEQTPVEGSAVVLSCAVEAGTGPLSFIWQRYTILDGTFTVQDGNSSGLILQPATRSHTGWYTCTARNMVNEETSGRLYLDVIYGPDEPEITIKPYAISETGFAANELEEVTLNCSASSNPPCHYIWFYNNSQMSTGQMYVIPKISRTQTGLYTCLAQNAQLNTRTQSTIILTVYYLPEGSPTCTAQPHGNYKDVALWCSWQGGLPLAQVYWVQPNEVNKVIVSNSNATLVKNGAELRNGSAFTCTISHPSLKKDINCSTTVVMPPGGPNCSAVATKMNEFIMLTCEWSGGLPRITLQWNNHEIGDIKESSNIYVFKPDRTYNGRLFTCTALHPMMAEPAHCLIKLVAPVLDSPNLDTSILEGHNAQLSCHLTLATPSSEITWYDNSNKEIITDSQKYGMYRESGLSALTVRETEWDTDSGLYRCLASNAVGNTSLLLRLRVNKYPTPPNVTISKLLYSRQRTEVDLEWMTQGTGDLTGFMVQRQASIRSVPIPKRSIQAATWDTVANDIEPEIRGHKLGGLDPSIVYAFRILAVNHKTTGFPSEVKTPADPPNNVYPAAIGAGFAGMLVASVASLLVFQYIVRNRENNPRLHDLFFRPATAESRENIRNPEDAETAADGEEGPASAGNAPAAEAPAEASAPSNSEVPLSQMSPTSEEPPVNVTITVTALS</sequence>
<organism evidence="9 10">
    <name type="scientific">Ranitomeya imitator</name>
    <name type="common">mimic poison frog</name>
    <dbReference type="NCBI Taxonomy" id="111125"/>
    <lineage>
        <taxon>Eukaryota</taxon>
        <taxon>Metazoa</taxon>
        <taxon>Chordata</taxon>
        <taxon>Craniata</taxon>
        <taxon>Vertebrata</taxon>
        <taxon>Euteleostomi</taxon>
        <taxon>Amphibia</taxon>
        <taxon>Batrachia</taxon>
        <taxon>Anura</taxon>
        <taxon>Neobatrachia</taxon>
        <taxon>Hyloidea</taxon>
        <taxon>Dendrobatidae</taxon>
        <taxon>Dendrobatinae</taxon>
        <taxon>Ranitomeya</taxon>
    </lineage>
</organism>
<accession>A0ABN9MJU0</accession>
<feature type="region of interest" description="Disordered" evidence="5">
    <location>
        <begin position="865"/>
        <end position="933"/>
    </location>
</feature>
<keyword evidence="10" id="KW-1185">Reference proteome</keyword>
<reference evidence="9" key="1">
    <citation type="submission" date="2023-07" db="EMBL/GenBank/DDBJ databases">
        <authorList>
            <person name="Stuckert A."/>
        </authorList>
    </citation>
    <scope>NUCLEOTIDE SEQUENCE</scope>
</reference>
<evidence type="ECO:0000313" key="10">
    <source>
        <dbReference type="Proteomes" id="UP001176940"/>
    </source>
</evidence>
<dbReference type="Pfam" id="PF13895">
    <property type="entry name" value="Ig_2"/>
    <property type="match status" value="1"/>
</dbReference>
<dbReference type="InterPro" id="IPR036116">
    <property type="entry name" value="FN3_sf"/>
</dbReference>
<feature type="compositionally biased region" description="Polar residues" evidence="5">
    <location>
        <begin position="1"/>
        <end position="13"/>
    </location>
</feature>
<feature type="compositionally biased region" description="Basic and acidic residues" evidence="5">
    <location>
        <begin position="865"/>
        <end position="874"/>
    </location>
</feature>
<dbReference type="PANTHER" id="PTHR44337:SF23">
    <property type="entry name" value="V-SET AND IMMUNOGLOBULIN DOMAIN CONTAINING 10 LIKE 2"/>
    <property type="match status" value="1"/>
</dbReference>
<evidence type="ECO:0000313" key="9">
    <source>
        <dbReference type="EMBL" id="CAJ0967053.1"/>
    </source>
</evidence>
<dbReference type="InterPro" id="IPR003961">
    <property type="entry name" value="FN3_dom"/>
</dbReference>
<feature type="transmembrane region" description="Helical" evidence="6">
    <location>
        <begin position="818"/>
        <end position="845"/>
    </location>
</feature>
<feature type="domain" description="Ig-like" evidence="7">
    <location>
        <begin position="440"/>
        <end position="519"/>
    </location>
</feature>
<dbReference type="SUPFAM" id="SSF49265">
    <property type="entry name" value="Fibronectin type III"/>
    <property type="match status" value="1"/>
</dbReference>
<evidence type="ECO:0000256" key="4">
    <source>
        <dbReference type="ARBA" id="ARBA00023319"/>
    </source>
</evidence>
<dbReference type="SMART" id="SM00408">
    <property type="entry name" value="IGc2"/>
    <property type="match status" value="4"/>
</dbReference>
<dbReference type="PROSITE" id="PS50853">
    <property type="entry name" value="FN3"/>
    <property type="match status" value="1"/>
</dbReference>
<dbReference type="Proteomes" id="UP001176940">
    <property type="component" value="Unassembled WGS sequence"/>
</dbReference>
<keyword evidence="2" id="KW-1015">Disulfide bond</keyword>
<keyword evidence="6" id="KW-0472">Membrane</keyword>
<keyword evidence="1" id="KW-0732">Signal</keyword>
<feature type="region of interest" description="Disordered" evidence="5">
    <location>
        <begin position="1"/>
        <end position="20"/>
    </location>
</feature>
<protein>
    <submittedName>
        <fullName evidence="9">Uncharacterized protein</fullName>
    </submittedName>
</protein>
<name>A0ABN9MJU0_9NEOB</name>
<keyword evidence="6" id="KW-0812">Transmembrane</keyword>
<evidence type="ECO:0000259" key="7">
    <source>
        <dbReference type="PROSITE" id="PS50835"/>
    </source>
</evidence>
<evidence type="ECO:0000256" key="1">
    <source>
        <dbReference type="ARBA" id="ARBA00022729"/>
    </source>
</evidence>
<dbReference type="SUPFAM" id="SSF48726">
    <property type="entry name" value="Immunoglobulin"/>
    <property type="match status" value="6"/>
</dbReference>
<feature type="compositionally biased region" description="Low complexity" evidence="5">
    <location>
        <begin position="885"/>
        <end position="908"/>
    </location>
</feature>
<feature type="compositionally biased region" description="Acidic residues" evidence="5">
    <location>
        <begin position="875"/>
        <end position="884"/>
    </location>
</feature>
<dbReference type="PROSITE" id="PS50835">
    <property type="entry name" value="IG_LIKE"/>
    <property type="match status" value="5"/>
</dbReference>
<feature type="domain" description="Ig-like" evidence="7">
    <location>
        <begin position="244"/>
        <end position="337"/>
    </location>
</feature>
<feature type="domain" description="Ig-like" evidence="7">
    <location>
        <begin position="611"/>
        <end position="705"/>
    </location>
</feature>
<dbReference type="EMBL" id="CAUEEQ010078024">
    <property type="protein sequence ID" value="CAJ0967053.1"/>
    <property type="molecule type" value="Genomic_DNA"/>
</dbReference>
<evidence type="ECO:0000256" key="5">
    <source>
        <dbReference type="SAM" id="MobiDB-lite"/>
    </source>
</evidence>
<proteinExistence type="predicted"/>
<comment type="caution">
    <text evidence="9">The sequence shown here is derived from an EMBL/GenBank/DDBJ whole genome shotgun (WGS) entry which is preliminary data.</text>
</comment>
<dbReference type="CDD" id="cd00063">
    <property type="entry name" value="FN3"/>
    <property type="match status" value="1"/>
</dbReference>
<gene>
    <name evidence="9" type="ORF">RIMI_LOCUS21926366</name>
</gene>
<keyword evidence="6" id="KW-1133">Transmembrane helix</keyword>
<dbReference type="Gene3D" id="2.60.40.10">
    <property type="entry name" value="Immunoglobulins"/>
    <property type="match status" value="5"/>
</dbReference>
<dbReference type="InterPro" id="IPR013783">
    <property type="entry name" value="Ig-like_fold"/>
</dbReference>
<dbReference type="InterPro" id="IPR003598">
    <property type="entry name" value="Ig_sub2"/>
</dbReference>
<dbReference type="Pfam" id="PF13927">
    <property type="entry name" value="Ig_3"/>
    <property type="match status" value="2"/>
</dbReference>
<feature type="domain" description="Ig-like" evidence="7">
    <location>
        <begin position="351"/>
        <end position="433"/>
    </location>
</feature>
<dbReference type="InterPro" id="IPR003599">
    <property type="entry name" value="Ig_sub"/>
</dbReference>
<keyword evidence="3" id="KW-0325">Glycoprotein</keyword>
<dbReference type="SMART" id="SM00409">
    <property type="entry name" value="IG"/>
    <property type="match status" value="4"/>
</dbReference>
<dbReference type="InterPro" id="IPR036179">
    <property type="entry name" value="Ig-like_dom_sf"/>
</dbReference>
<feature type="compositionally biased region" description="Polar residues" evidence="5">
    <location>
        <begin position="909"/>
        <end position="918"/>
    </location>
</feature>
<evidence type="ECO:0000256" key="2">
    <source>
        <dbReference type="ARBA" id="ARBA00023157"/>
    </source>
</evidence>
<keyword evidence="4" id="KW-0393">Immunoglobulin domain</keyword>
<dbReference type="CDD" id="cd00096">
    <property type="entry name" value="Ig"/>
    <property type="match status" value="1"/>
</dbReference>
<feature type="domain" description="Fibronectin type-III" evidence="8">
    <location>
        <begin position="709"/>
        <end position="816"/>
    </location>
</feature>